<keyword evidence="1" id="KW-0472">Membrane</keyword>
<name>A0A7T7F006_9BACT</name>
<gene>
    <name evidence="2" type="ORF">G3M56_010405</name>
</gene>
<evidence type="ECO:0000256" key="1">
    <source>
        <dbReference type="SAM" id="Phobius"/>
    </source>
</evidence>
<sequence>MKISMQRMKRNGGFSLVEVAIALAIVAVVVLAVVGLLGPAAKNVEDIVAVDELNRLQRGIEAEMTVVRPNELAEYKSGFDKAFKVLKGDGLVYAFFYRAPINNGEVELNPSDKRARPDTAGILTDQRVGVDYMPAIGVFTQAAVDNGDADDYFDAAEGRIYLAKIELLRDLLETVPEDAQASFDNAADSDDFIKATLPASISYYEVESLDQVLGGNRPTELLEGIAADEVSPIIRLNTGFRR</sequence>
<dbReference type="KEGG" id="soa:G3M56_010405"/>
<evidence type="ECO:0000313" key="3">
    <source>
        <dbReference type="Proteomes" id="UP000475117"/>
    </source>
</evidence>
<dbReference type="PROSITE" id="PS00409">
    <property type="entry name" value="PROKAR_NTER_METHYL"/>
    <property type="match status" value="1"/>
</dbReference>
<dbReference type="NCBIfam" id="TIGR02532">
    <property type="entry name" value="IV_pilin_GFxxxE"/>
    <property type="match status" value="1"/>
</dbReference>
<evidence type="ECO:0000313" key="2">
    <source>
        <dbReference type="EMBL" id="QQL44296.1"/>
    </source>
</evidence>
<feature type="transmembrane region" description="Helical" evidence="1">
    <location>
        <begin position="12"/>
        <end position="37"/>
    </location>
</feature>
<organism evidence="2 3">
    <name type="scientific">Sulfuriroseicoccus oceanibius</name>
    <dbReference type="NCBI Taxonomy" id="2707525"/>
    <lineage>
        <taxon>Bacteria</taxon>
        <taxon>Pseudomonadati</taxon>
        <taxon>Verrucomicrobiota</taxon>
        <taxon>Verrucomicrobiia</taxon>
        <taxon>Verrucomicrobiales</taxon>
        <taxon>Verrucomicrobiaceae</taxon>
        <taxon>Sulfuriroseicoccus</taxon>
    </lineage>
</organism>
<dbReference type="RefSeq" id="WP_164362240.1">
    <property type="nucleotide sequence ID" value="NZ_CP066776.1"/>
</dbReference>
<proteinExistence type="predicted"/>
<protein>
    <submittedName>
        <fullName evidence="2">Prepilin-type N-terminal cleavage/methylation domain-containing protein</fullName>
    </submittedName>
</protein>
<reference evidence="2 3" key="1">
    <citation type="submission" date="2020-12" db="EMBL/GenBank/DDBJ databases">
        <title>Sulforoseuscoccus oceanibium gen. nov., sp. nov., a representative of the phylum Verrucomicrobia with special cytoplasmic membrane, and proposal of Sulforoseuscoccusaceae fam. nov.</title>
        <authorList>
            <person name="Xi F."/>
        </authorList>
    </citation>
    <scope>NUCLEOTIDE SEQUENCE [LARGE SCALE GENOMIC DNA]</scope>
    <source>
        <strain evidence="2 3">T37</strain>
    </source>
</reference>
<accession>A0A7T7F006</accession>
<dbReference type="EMBL" id="CP066776">
    <property type="protein sequence ID" value="QQL44296.1"/>
    <property type="molecule type" value="Genomic_DNA"/>
</dbReference>
<keyword evidence="3" id="KW-1185">Reference proteome</keyword>
<dbReference type="InterPro" id="IPR012902">
    <property type="entry name" value="N_methyl_site"/>
</dbReference>
<keyword evidence="1" id="KW-1133">Transmembrane helix</keyword>
<dbReference type="Pfam" id="PF07963">
    <property type="entry name" value="N_methyl"/>
    <property type="match status" value="1"/>
</dbReference>
<dbReference type="Proteomes" id="UP000475117">
    <property type="component" value="Chromosome"/>
</dbReference>
<dbReference type="AlphaFoldDB" id="A0A7T7F006"/>
<keyword evidence="1" id="KW-0812">Transmembrane</keyword>